<dbReference type="PANTHER" id="PTHR24376">
    <property type="entry name" value="ZINC FINGER PROTEIN"/>
    <property type="match status" value="1"/>
</dbReference>
<feature type="domain" description="C2H2-type" evidence="9">
    <location>
        <begin position="168"/>
        <end position="195"/>
    </location>
</feature>
<evidence type="ECO:0000256" key="2">
    <source>
        <dbReference type="ARBA" id="ARBA00022723"/>
    </source>
</evidence>
<keyword evidence="5" id="KW-0862">Zinc</keyword>
<feature type="compositionally biased region" description="Low complexity" evidence="8">
    <location>
        <begin position="425"/>
        <end position="441"/>
    </location>
</feature>
<protein>
    <recommendedName>
        <fullName evidence="9">C2H2-type domain-containing protein</fullName>
    </recommendedName>
</protein>
<comment type="caution">
    <text evidence="10">The sequence shown here is derived from an EMBL/GenBank/DDBJ whole genome shotgun (WGS) entry which is preliminary data.</text>
</comment>
<feature type="region of interest" description="Disordered" evidence="8">
    <location>
        <begin position="114"/>
        <end position="166"/>
    </location>
</feature>
<dbReference type="SMART" id="SM00355">
    <property type="entry name" value="ZnF_C2H2"/>
    <property type="match status" value="6"/>
</dbReference>
<feature type="compositionally biased region" description="Pro residues" evidence="8">
    <location>
        <begin position="742"/>
        <end position="758"/>
    </location>
</feature>
<feature type="region of interest" description="Disordered" evidence="8">
    <location>
        <begin position="279"/>
        <end position="324"/>
    </location>
</feature>
<feature type="compositionally biased region" description="Pro residues" evidence="8">
    <location>
        <begin position="691"/>
        <end position="700"/>
    </location>
</feature>
<name>A0ABR0YBE8_HUSHU</name>
<dbReference type="PROSITE" id="PS00028">
    <property type="entry name" value="ZINC_FINGER_C2H2_1"/>
    <property type="match status" value="3"/>
</dbReference>
<evidence type="ECO:0000256" key="8">
    <source>
        <dbReference type="SAM" id="MobiDB-lite"/>
    </source>
</evidence>
<dbReference type="Pfam" id="PF00096">
    <property type="entry name" value="zf-C2H2"/>
    <property type="match status" value="1"/>
</dbReference>
<accession>A0ABR0YBE8</accession>
<dbReference type="InterPro" id="IPR013087">
    <property type="entry name" value="Znf_C2H2_type"/>
</dbReference>
<dbReference type="PROSITE" id="PS50157">
    <property type="entry name" value="ZINC_FINGER_C2H2_2"/>
    <property type="match status" value="1"/>
</dbReference>
<keyword evidence="4 7" id="KW-0863">Zinc-finger</keyword>
<evidence type="ECO:0000256" key="4">
    <source>
        <dbReference type="ARBA" id="ARBA00022771"/>
    </source>
</evidence>
<feature type="compositionally biased region" description="Polar residues" evidence="8">
    <location>
        <begin position="655"/>
        <end position="669"/>
    </location>
</feature>
<dbReference type="Pfam" id="PF13912">
    <property type="entry name" value="zf-C2H2_6"/>
    <property type="match status" value="1"/>
</dbReference>
<feature type="compositionally biased region" description="Basic and acidic residues" evidence="8">
    <location>
        <begin position="150"/>
        <end position="161"/>
    </location>
</feature>
<keyword evidence="11" id="KW-1185">Reference proteome</keyword>
<feature type="compositionally biased region" description="Polar residues" evidence="8">
    <location>
        <begin position="896"/>
        <end position="907"/>
    </location>
</feature>
<evidence type="ECO:0000313" key="10">
    <source>
        <dbReference type="EMBL" id="KAK6469833.1"/>
    </source>
</evidence>
<evidence type="ECO:0000256" key="7">
    <source>
        <dbReference type="PROSITE-ProRule" id="PRU00042"/>
    </source>
</evidence>
<organism evidence="10 11">
    <name type="scientific">Huso huso</name>
    <name type="common">Beluga</name>
    <name type="synonym">Acipenser huso</name>
    <dbReference type="NCBI Taxonomy" id="61971"/>
    <lineage>
        <taxon>Eukaryota</taxon>
        <taxon>Metazoa</taxon>
        <taxon>Chordata</taxon>
        <taxon>Craniata</taxon>
        <taxon>Vertebrata</taxon>
        <taxon>Euteleostomi</taxon>
        <taxon>Actinopterygii</taxon>
        <taxon>Chondrostei</taxon>
        <taxon>Acipenseriformes</taxon>
        <taxon>Acipenseridae</taxon>
        <taxon>Huso</taxon>
    </lineage>
</organism>
<dbReference type="InterPro" id="IPR036236">
    <property type="entry name" value="Znf_C2H2_sf"/>
</dbReference>
<sequence>MLAPATLFSLILQSEMIKRPSGHAHSQEPRHSHAAPVATVSGVPMETVAAEREEELAADPSAGVAEETVVEDGVTMDADRGGGVGAEVELQEGADSVAPELSVGKELFSQSKWDLSSLSDDSSEEEGKGNELLSQSKWDLSSLSADSSEDGCKTRGLRDRGTGAGGGRVCRECGRSFPSWEELSLHFRDHQPEMTCNICRVVFRRVPSLRLHLSNAHRDASLRCHCGQAFPAVWDLNLHLASHCSHRELQCELCHMPCPTYAKLNQHRLMHVPRPPRYQPDRIAGRAAGTATPPTAGASLAGSPQGGFPSRPVETPSLPPTTTQEEEWGDHAYVYKNRKRNNFAVVVRSVNSVTLRFPRDSVAEENRDKKIHVVVVRNVTGRKTEGIKQEEGGGDGDGRPAQVQGYRAIENPAEEEEEEDVKPDVSSLVPPLPAALSSPALRSQDALKEEESSCPPALPDPALGDSETESIAESNPVLPESSSDSDSLPQGDSEFNPGEVSDASSEDSSFSSGNSSGSSYRPRKRRGSSGVGGGTGRNQPCSFQKPPRPIRPNPSSTTAPPAADTASHTASPSKCPHCGIAYSSPSLMLRHAQSCPERPVTVACELCSLTFPSQNSLIQHKAQSHHCVRMYACHLCREVFPDFVIFSRHDCPSLDSPSSSRQLPTSAAVQGSGPGAVTHDARGSPAVALISPPPPPPPPLQSANTAPQLVLQPPAPDPNVATDVYPINKTLLSTNVASSSPSPNPNPSPDPHPAPNPEPLKILGLYVNLSKESTSEAGPLAPSTPRPDAACPGVCCLSAGSAAPAPPSPPCQCDTATCTGAPGLTAASAARRSHAACTSSDIRCAMPRTAATSAGPAGPPSQGPPASLATRRGGGRGGGGGTGRGRDGGRVRTPSGRGSLTSPSSIPNRKAAASAQLQENRNCRGLYENSSDRHESTVPAPSRGVSVHCVSVIMQRPVPGVSVHCVSVIYIQALCLPPPGE</sequence>
<evidence type="ECO:0000256" key="3">
    <source>
        <dbReference type="ARBA" id="ARBA00022737"/>
    </source>
</evidence>
<reference evidence="10 11" key="1">
    <citation type="submission" date="2021-05" db="EMBL/GenBank/DDBJ databases">
        <authorList>
            <person name="Zahm M."/>
            <person name="Klopp C."/>
            <person name="Cabau C."/>
            <person name="Kuhl H."/>
            <person name="Suciu R."/>
            <person name="Ciorpac M."/>
            <person name="Holostenco D."/>
            <person name="Gessner J."/>
            <person name="Wuertz S."/>
            <person name="Hohne C."/>
            <person name="Stock M."/>
            <person name="Gislard M."/>
            <person name="Lluch J."/>
            <person name="Milhes M."/>
            <person name="Lampietro C."/>
            <person name="Lopez Roques C."/>
            <person name="Donnadieu C."/>
            <person name="Du K."/>
            <person name="Schartl M."/>
            <person name="Guiguen Y."/>
        </authorList>
    </citation>
    <scope>NUCLEOTIDE SEQUENCE [LARGE SCALE GENOMIC DNA]</scope>
    <source>
        <strain evidence="10">Hh-F2</strain>
        <tissue evidence="10">Blood</tissue>
    </source>
</reference>
<evidence type="ECO:0000313" key="11">
    <source>
        <dbReference type="Proteomes" id="UP001369086"/>
    </source>
</evidence>
<keyword evidence="6" id="KW-0539">Nucleus</keyword>
<evidence type="ECO:0000256" key="5">
    <source>
        <dbReference type="ARBA" id="ARBA00022833"/>
    </source>
</evidence>
<dbReference type="PANTHER" id="PTHR24376:SF235">
    <property type="entry name" value="C2H2-TYPE DOMAIN-CONTAINING PROTEIN"/>
    <property type="match status" value="1"/>
</dbReference>
<evidence type="ECO:0000256" key="1">
    <source>
        <dbReference type="ARBA" id="ARBA00004123"/>
    </source>
</evidence>
<feature type="region of interest" description="Disordered" evidence="8">
    <location>
        <begin position="412"/>
        <end position="574"/>
    </location>
</feature>
<keyword evidence="2" id="KW-0479">Metal-binding</keyword>
<dbReference type="EMBL" id="JAHFZB010000037">
    <property type="protein sequence ID" value="KAK6469833.1"/>
    <property type="molecule type" value="Genomic_DNA"/>
</dbReference>
<evidence type="ECO:0000259" key="9">
    <source>
        <dbReference type="PROSITE" id="PS50157"/>
    </source>
</evidence>
<feature type="region of interest" description="Disordered" evidence="8">
    <location>
        <begin position="654"/>
        <end position="760"/>
    </location>
</feature>
<evidence type="ECO:0000256" key="6">
    <source>
        <dbReference type="ARBA" id="ARBA00023242"/>
    </source>
</evidence>
<feature type="compositionally biased region" description="Acidic residues" evidence="8">
    <location>
        <begin position="412"/>
        <end position="421"/>
    </location>
</feature>
<keyword evidence="3" id="KW-0677">Repeat</keyword>
<comment type="subcellular location">
    <subcellularLocation>
        <location evidence="1">Nucleus</location>
    </subcellularLocation>
</comment>
<dbReference type="SUPFAM" id="SSF57667">
    <property type="entry name" value="beta-beta-alpha zinc fingers"/>
    <property type="match status" value="1"/>
</dbReference>
<dbReference type="Proteomes" id="UP001369086">
    <property type="component" value="Unassembled WGS sequence"/>
</dbReference>
<feature type="region of interest" description="Disordered" evidence="8">
    <location>
        <begin position="19"/>
        <end position="40"/>
    </location>
</feature>
<proteinExistence type="predicted"/>
<gene>
    <name evidence="10" type="ORF">HHUSO_G31369</name>
</gene>
<feature type="compositionally biased region" description="Low complexity" evidence="8">
    <location>
        <begin position="501"/>
        <end position="519"/>
    </location>
</feature>
<feature type="compositionally biased region" description="Low complexity" evidence="8">
    <location>
        <begin position="553"/>
        <end position="573"/>
    </location>
</feature>
<feature type="compositionally biased region" description="Low complexity" evidence="8">
    <location>
        <begin position="285"/>
        <end position="298"/>
    </location>
</feature>
<feature type="region of interest" description="Disordered" evidence="8">
    <location>
        <begin position="850"/>
        <end position="915"/>
    </location>
</feature>
<dbReference type="Gene3D" id="3.30.160.60">
    <property type="entry name" value="Classic Zinc Finger"/>
    <property type="match status" value="2"/>
</dbReference>